<proteinExistence type="predicted"/>
<keyword evidence="4" id="KW-1185">Reference proteome</keyword>
<name>A0ABN2T8Y8_9ACTN</name>
<dbReference type="InterPro" id="IPR036008">
    <property type="entry name" value="Aconitase_4Fe-4S_dom"/>
</dbReference>
<organism evidence="3 4">
    <name type="scientific">Catenulispora subtropica</name>
    <dbReference type="NCBI Taxonomy" id="450798"/>
    <lineage>
        <taxon>Bacteria</taxon>
        <taxon>Bacillati</taxon>
        <taxon>Actinomycetota</taxon>
        <taxon>Actinomycetes</taxon>
        <taxon>Catenulisporales</taxon>
        <taxon>Catenulisporaceae</taxon>
        <taxon>Catenulispora</taxon>
    </lineage>
</organism>
<feature type="region of interest" description="Disordered" evidence="2">
    <location>
        <begin position="72"/>
        <end position="97"/>
    </location>
</feature>
<sequence>MTGQNLACELPAAHLVEGGTTPGRESAPRVDPIGVGGLTMPRVWGVRPTGRLPEWASAEDVILEMPRRHGVKGGLHRIAEHSKNAPPPSRRPEEVTR</sequence>
<dbReference type="Gene3D" id="3.30.499.10">
    <property type="entry name" value="Aconitase, domain 3"/>
    <property type="match status" value="1"/>
</dbReference>
<dbReference type="SUPFAM" id="SSF53732">
    <property type="entry name" value="Aconitase iron-sulfur domain"/>
    <property type="match status" value="1"/>
</dbReference>
<gene>
    <name evidence="3" type="ORF">GCM10009838_80050</name>
</gene>
<accession>A0ABN2T8Y8</accession>
<keyword evidence="1" id="KW-0408">Iron</keyword>
<comment type="caution">
    <text evidence="3">The sequence shown here is derived from an EMBL/GenBank/DDBJ whole genome shotgun (WGS) entry which is preliminary data.</text>
</comment>
<feature type="region of interest" description="Disordered" evidence="2">
    <location>
        <begin position="17"/>
        <end position="36"/>
    </location>
</feature>
<evidence type="ECO:0000256" key="2">
    <source>
        <dbReference type="SAM" id="MobiDB-lite"/>
    </source>
</evidence>
<evidence type="ECO:0000313" key="3">
    <source>
        <dbReference type="EMBL" id="GAA2002120.1"/>
    </source>
</evidence>
<dbReference type="Proteomes" id="UP001499854">
    <property type="component" value="Unassembled WGS sequence"/>
</dbReference>
<protein>
    <submittedName>
        <fullName evidence="3">Uncharacterized protein</fullName>
    </submittedName>
</protein>
<dbReference type="EMBL" id="BAAAQM010000073">
    <property type="protein sequence ID" value="GAA2002120.1"/>
    <property type="molecule type" value="Genomic_DNA"/>
</dbReference>
<dbReference type="RefSeq" id="WP_344662456.1">
    <property type="nucleotide sequence ID" value="NZ_BAAAQM010000073.1"/>
</dbReference>
<dbReference type="InterPro" id="IPR015931">
    <property type="entry name" value="Acnase/IPM_dHydase_lsu_aba_1/3"/>
</dbReference>
<reference evidence="3 4" key="1">
    <citation type="journal article" date="2019" name="Int. J. Syst. Evol. Microbiol.">
        <title>The Global Catalogue of Microorganisms (GCM) 10K type strain sequencing project: providing services to taxonomists for standard genome sequencing and annotation.</title>
        <authorList>
            <consortium name="The Broad Institute Genomics Platform"/>
            <consortium name="The Broad Institute Genome Sequencing Center for Infectious Disease"/>
            <person name="Wu L."/>
            <person name="Ma J."/>
        </authorList>
    </citation>
    <scope>NUCLEOTIDE SEQUENCE [LARGE SCALE GENOMIC DNA]</scope>
    <source>
        <strain evidence="3 4">JCM 16013</strain>
    </source>
</reference>
<evidence type="ECO:0000256" key="1">
    <source>
        <dbReference type="ARBA" id="ARBA00023004"/>
    </source>
</evidence>
<evidence type="ECO:0000313" key="4">
    <source>
        <dbReference type="Proteomes" id="UP001499854"/>
    </source>
</evidence>